<dbReference type="InterPro" id="IPR005174">
    <property type="entry name" value="KIB1-4_b-propeller"/>
</dbReference>
<organism evidence="2 3">
    <name type="scientific">Turnera subulata</name>
    <dbReference type="NCBI Taxonomy" id="218843"/>
    <lineage>
        <taxon>Eukaryota</taxon>
        <taxon>Viridiplantae</taxon>
        <taxon>Streptophyta</taxon>
        <taxon>Embryophyta</taxon>
        <taxon>Tracheophyta</taxon>
        <taxon>Spermatophyta</taxon>
        <taxon>Magnoliopsida</taxon>
        <taxon>eudicotyledons</taxon>
        <taxon>Gunneridae</taxon>
        <taxon>Pentapetalae</taxon>
        <taxon>rosids</taxon>
        <taxon>fabids</taxon>
        <taxon>Malpighiales</taxon>
        <taxon>Passifloraceae</taxon>
        <taxon>Turnera</taxon>
    </lineage>
</organism>
<evidence type="ECO:0000259" key="1">
    <source>
        <dbReference type="PROSITE" id="PS50181"/>
    </source>
</evidence>
<accession>A0A9Q0GLI3</accession>
<dbReference type="Pfam" id="PF00646">
    <property type="entry name" value="F-box"/>
    <property type="match status" value="1"/>
</dbReference>
<reference evidence="2" key="2">
    <citation type="journal article" date="2023" name="Plants (Basel)">
        <title>Annotation of the Turnera subulata (Passifloraceae) Draft Genome Reveals the S-Locus Evolved after the Divergence of Turneroideae from Passifloroideae in a Stepwise Manner.</title>
        <authorList>
            <person name="Henning P.M."/>
            <person name="Roalson E.H."/>
            <person name="Mir W."/>
            <person name="McCubbin A.G."/>
            <person name="Shore J.S."/>
        </authorList>
    </citation>
    <scope>NUCLEOTIDE SEQUENCE</scope>
    <source>
        <strain evidence="2">F60SS</strain>
    </source>
</reference>
<dbReference type="SUPFAM" id="SSF81383">
    <property type="entry name" value="F-box domain"/>
    <property type="match status" value="1"/>
</dbReference>
<evidence type="ECO:0000313" key="2">
    <source>
        <dbReference type="EMBL" id="KAJ4851195.1"/>
    </source>
</evidence>
<dbReference type="InterPro" id="IPR001810">
    <property type="entry name" value="F-box_dom"/>
</dbReference>
<proteinExistence type="predicted"/>
<dbReference type="AlphaFoldDB" id="A0A9Q0GLI3"/>
<name>A0A9Q0GLI3_9ROSI</name>
<dbReference type="CDD" id="cd09917">
    <property type="entry name" value="F-box_SF"/>
    <property type="match status" value="1"/>
</dbReference>
<comment type="caution">
    <text evidence="2">The sequence shown here is derived from an EMBL/GenBank/DDBJ whole genome shotgun (WGS) entry which is preliminary data.</text>
</comment>
<dbReference type="Gene3D" id="1.20.1280.50">
    <property type="match status" value="1"/>
</dbReference>
<keyword evidence="3" id="KW-1185">Reference proteome</keyword>
<reference evidence="2" key="1">
    <citation type="submission" date="2022-02" db="EMBL/GenBank/DDBJ databases">
        <authorList>
            <person name="Henning P.M."/>
            <person name="McCubbin A.G."/>
            <person name="Shore J.S."/>
        </authorList>
    </citation>
    <scope>NUCLEOTIDE SEQUENCE</scope>
    <source>
        <strain evidence="2">F60SS</strain>
        <tissue evidence="2">Leaves</tissue>
    </source>
</reference>
<dbReference type="PROSITE" id="PS50181">
    <property type="entry name" value="FBOX"/>
    <property type="match status" value="1"/>
</dbReference>
<protein>
    <recommendedName>
        <fullName evidence="1">F-box domain-containing protein</fullName>
    </recommendedName>
</protein>
<evidence type="ECO:0000313" key="3">
    <source>
        <dbReference type="Proteomes" id="UP001141552"/>
    </source>
</evidence>
<dbReference type="SMART" id="SM00256">
    <property type="entry name" value="FBOX"/>
    <property type="match status" value="1"/>
</dbReference>
<feature type="non-terminal residue" evidence="2">
    <location>
        <position position="345"/>
    </location>
</feature>
<dbReference type="EMBL" id="JAKUCV010000111">
    <property type="protein sequence ID" value="KAJ4851195.1"/>
    <property type="molecule type" value="Genomic_DNA"/>
</dbReference>
<sequence length="345" mass="39573">KTINIVDGIYKENHCCLQPMHSVQIKAMELKLAKKDYEEITPRSFQRYDILPDDALRLIFSKTSFVDHIRLKLVCKSWKKLLDGGDIRCASILPWIMFYRWQPVDGDEGLFEFLCKLYDPSHCKTYTLEDGITKRGLETTHKYHVGAGILDSKRDSISLCRRGDRAWKTIQVLDNITESYFLKGVAYSNGSFYCLFEYGQLGAFNVATEQWDLLLSEKWQCCEYLFESDGQLFSVQITTEYIYMISRFDFSSRNWVQGVSPEHLAAFTKAGRTTCQSMLIPAVGEATQLAGTLNTFYLILGLQHYSFKSSKHLPLLDAYSKATISPADKMYDKTQNCSNEVTGRI</sequence>
<dbReference type="Pfam" id="PF03478">
    <property type="entry name" value="Beta-prop_KIB1-4"/>
    <property type="match status" value="1"/>
</dbReference>
<dbReference type="OrthoDB" id="1863935at2759"/>
<gene>
    <name evidence="2" type="ORF">Tsubulata_024367</name>
</gene>
<dbReference type="Proteomes" id="UP001141552">
    <property type="component" value="Unassembled WGS sequence"/>
</dbReference>
<dbReference type="InterPro" id="IPR036047">
    <property type="entry name" value="F-box-like_dom_sf"/>
</dbReference>
<feature type="domain" description="F-box" evidence="1">
    <location>
        <begin position="45"/>
        <end position="83"/>
    </location>
</feature>